<dbReference type="AlphaFoldDB" id="A0A8S3C946"/>
<protein>
    <submittedName>
        <fullName evidence="4">Uncharacterized protein</fullName>
    </submittedName>
</protein>
<evidence type="ECO:0000313" key="4">
    <source>
        <dbReference type="EMBL" id="CAF4891501.1"/>
    </source>
</evidence>
<dbReference type="Proteomes" id="UP000681967">
    <property type="component" value="Unassembled WGS sequence"/>
</dbReference>
<evidence type="ECO:0000256" key="1">
    <source>
        <dbReference type="SAM" id="MobiDB-lite"/>
    </source>
</evidence>
<reference evidence="4" key="1">
    <citation type="submission" date="2021-02" db="EMBL/GenBank/DDBJ databases">
        <authorList>
            <person name="Nowell W R."/>
        </authorList>
    </citation>
    <scope>NUCLEOTIDE SEQUENCE</scope>
</reference>
<evidence type="ECO:0000313" key="2">
    <source>
        <dbReference type="EMBL" id="CAF4480153.1"/>
    </source>
</evidence>
<gene>
    <name evidence="2" type="ORF">BYL167_LOCUS35085</name>
    <name evidence="3" type="ORF">GIL414_LOCUS36471</name>
    <name evidence="4" type="ORF">GIL414_LOCUS51362</name>
</gene>
<sequence>LTSSPLALNDIQSKSLISNENSIDSQSNDCSQLISNETLSSSSLLNETIVTMNNNNTNNKSKSRSKIPNNQFRQSTKIRS</sequence>
<proteinExistence type="predicted"/>
<name>A0A8S3C946_9BILA</name>
<organism evidence="4 5">
    <name type="scientific">Rotaria magnacalcarata</name>
    <dbReference type="NCBI Taxonomy" id="392030"/>
    <lineage>
        <taxon>Eukaryota</taxon>
        <taxon>Metazoa</taxon>
        <taxon>Spiralia</taxon>
        <taxon>Gnathifera</taxon>
        <taxon>Rotifera</taxon>
        <taxon>Eurotatoria</taxon>
        <taxon>Bdelloidea</taxon>
        <taxon>Philodinida</taxon>
        <taxon>Philodinidae</taxon>
        <taxon>Rotaria</taxon>
    </lineage>
</organism>
<evidence type="ECO:0000313" key="5">
    <source>
        <dbReference type="Proteomes" id="UP000681720"/>
    </source>
</evidence>
<dbReference type="EMBL" id="CAJOBH010072853">
    <property type="protein sequence ID" value="CAF4480153.1"/>
    <property type="molecule type" value="Genomic_DNA"/>
</dbReference>
<feature type="non-terminal residue" evidence="4">
    <location>
        <position position="80"/>
    </location>
</feature>
<comment type="caution">
    <text evidence="4">The sequence shown here is derived from an EMBL/GenBank/DDBJ whole genome shotgun (WGS) entry which is preliminary data.</text>
</comment>
<feature type="compositionally biased region" description="Polar residues" evidence="1">
    <location>
        <begin position="67"/>
        <end position="80"/>
    </location>
</feature>
<feature type="non-terminal residue" evidence="4">
    <location>
        <position position="1"/>
    </location>
</feature>
<feature type="region of interest" description="Disordered" evidence="1">
    <location>
        <begin position="53"/>
        <end position="80"/>
    </location>
</feature>
<dbReference type="Proteomes" id="UP000681720">
    <property type="component" value="Unassembled WGS sequence"/>
</dbReference>
<accession>A0A8S3C946</accession>
<evidence type="ECO:0000313" key="3">
    <source>
        <dbReference type="EMBL" id="CAF4542212.1"/>
    </source>
</evidence>
<dbReference type="EMBL" id="CAJOBJ010090884">
    <property type="protein sequence ID" value="CAF4542212.1"/>
    <property type="molecule type" value="Genomic_DNA"/>
</dbReference>
<dbReference type="EMBL" id="CAJOBJ010173401">
    <property type="protein sequence ID" value="CAF4891501.1"/>
    <property type="molecule type" value="Genomic_DNA"/>
</dbReference>